<comment type="catalytic activity">
    <reaction evidence="1">
        <text>S-ubiquitinyl-[E2 ubiquitin-conjugating enzyme]-L-cysteine + [acceptor protein]-L-lysine = [E2 ubiquitin-conjugating enzyme]-L-cysteine + N(6)-ubiquitinyl-[acceptor protein]-L-lysine.</text>
        <dbReference type="EC" id="2.3.2.27"/>
    </reaction>
</comment>
<protein>
    <submittedName>
        <fullName evidence="15">Ubiquitin chain assembly factor (Eurofung)</fullName>
    </submittedName>
</protein>
<keyword evidence="10" id="KW-0539">Nucleus</keyword>
<dbReference type="eggNOG" id="KOG2042">
    <property type="taxonomic scope" value="Eukaryota"/>
</dbReference>
<comment type="subcellular location">
    <subcellularLocation>
        <location evidence="3">Cytoplasm</location>
    </subcellularLocation>
    <subcellularLocation>
        <location evidence="2">Nucleus</location>
    </subcellularLocation>
</comment>
<feature type="compositionally biased region" description="Polar residues" evidence="12">
    <location>
        <begin position="71"/>
        <end position="80"/>
    </location>
</feature>
<dbReference type="GO" id="GO:0003755">
    <property type="term" value="F:peptidyl-prolyl cis-trans isomerase activity"/>
    <property type="evidence" value="ECO:0007669"/>
    <property type="project" value="UniProtKB-KW"/>
</dbReference>
<evidence type="ECO:0000256" key="2">
    <source>
        <dbReference type="ARBA" id="ARBA00004123"/>
    </source>
</evidence>
<dbReference type="FunFam" id="3.30.40.10:FF:000055">
    <property type="entry name" value="Ubiquitin conjugation factor e4 a"/>
    <property type="match status" value="1"/>
</dbReference>
<keyword evidence="16" id="KW-1185">Reference proteome</keyword>
<dbReference type="VEuPathDB" id="FungiDB:AN10556"/>
<evidence type="ECO:0000256" key="6">
    <source>
        <dbReference type="ARBA" id="ARBA00022490"/>
    </source>
</evidence>
<dbReference type="InterPro" id="IPR003613">
    <property type="entry name" value="Ubox_domain"/>
</dbReference>
<dbReference type="CDD" id="cd16657">
    <property type="entry name" value="RING-Ubox_UBE4A"/>
    <property type="match status" value="1"/>
</dbReference>
<dbReference type="FunCoup" id="C8V8J9">
    <property type="interactions" value="1217"/>
</dbReference>
<keyword evidence="13" id="KW-1133">Transmembrane helix</keyword>
<dbReference type="STRING" id="227321.C8V8J9"/>
<dbReference type="InParanoid" id="C8V8J9"/>
<evidence type="ECO:0000256" key="7">
    <source>
        <dbReference type="ARBA" id="ARBA00022679"/>
    </source>
</evidence>
<feature type="compositionally biased region" description="Low complexity" evidence="12">
    <location>
        <begin position="47"/>
        <end position="61"/>
    </location>
</feature>
<evidence type="ECO:0000259" key="14">
    <source>
        <dbReference type="PROSITE" id="PS51698"/>
    </source>
</evidence>
<dbReference type="UniPathway" id="UPA00143"/>
<evidence type="ECO:0000256" key="3">
    <source>
        <dbReference type="ARBA" id="ARBA00004496"/>
    </source>
</evidence>
<dbReference type="GO" id="GO:0034450">
    <property type="term" value="F:ubiquitin-ubiquitin ligase activity"/>
    <property type="evidence" value="ECO:0000318"/>
    <property type="project" value="GO_Central"/>
</dbReference>
<reference evidence="16" key="1">
    <citation type="journal article" date="2005" name="Nature">
        <title>Sequencing of Aspergillus nidulans and comparative analysis with A. fumigatus and A. oryzae.</title>
        <authorList>
            <person name="Galagan J.E."/>
            <person name="Calvo S.E."/>
            <person name="Cuomo C."/>
            <person name="Ma L.J."/>
            <person name="Wortman J.R."/>
            <person name="Batzoglou S."/>
            <person name="Lee S.I."/>
            <person name="Basturkmen M."/>
            <person name="Spevak C.C."/>
            <person name="Clutterbuck J."/>
            <person name="Kapitonov V."/>
            <person name="Jurka J."/>
            <person name="Scazzocchio C."/>
            <person name="Farman M."/>
            <person name="Butler J."/>
            <person name="Purcell S."/>
            <person name="Harris S."/>
            <person name="Braus G.H."/>
            <person name="Draht O."/>
            <person name="Busch S."/>
            <person name="D'Enfert C."/>
            <person name="Bouchier C."/>
            <person name="Goldman G.H."/>
            <person name="Bell-Pedersen D."/>
            <person name="Griffiths-Jones S."/>
            <person name="Doonan J.H."/>
            <person name="Yu J."/>
            <person name="Vienken K."/>
            <person name="Pain A."/>
            <person name="Freitag M."/>
            <person name="Selker E.U."/>
            <person name="Archer D.B."/>
            <person name="Penalva M.A."/>
            <person name="Oakley B.R."/>
            <person name="Momany M."/>
            <person name="Tanaka T."/>
            <person name="Kumagai T."/>
            <person name="Asai K."/>
            <person name="Machida M."/>
            <person name="Nierman W.C."/>
            <person name="Denning D.W."/>
            <person name="Caddick M."/>
            <person name="Hynes M."/>
            <person name="Paoletti M."/>
            <person name="Fischer R."/>
            <person name="Miller B."/>
            <person name="Dyer P."/>
            <person name="Sachs M.S."/>
            <person name="Osmani S.A."/>
            <person name="Birren B.W."/>
        </authorList>
    </citation>
    <scope>NUCLEOTIDE SEQUENCE [LARGE SCALE GENOMIC DNA]</scope>
    <source>
        <strain evidence="16">FGSC A4 / ATCC 38163 / CBS 112.46 / NRRL 194 / M139</strain>
    </source>
</reference>
<evidence type="ECO:0000256" key="4">
    <source>
        <dbReference type="ARBA" id="ARBA00004906"/>
    </source>
</evidence>
<evidence type="ECO:0000256" key="12">
    <source>
        <dbReference type="SAM" id="MobiDB-lite"/>
    </source>
</evidence>
<evidence type="ECO:0000256" key="13">
    <source>
        <dbReference type="SAM" id="Phobius"/>
    </source>
</evidence>
<evidence type="ECO:0000256" key="5">
    <source>
        <dbReference type="ARBA" id="ARBA00007434"/>
    </source>
</evidence>
<dbReference type="InterPro" id="IPR013083">
    <property type="entry name" value="Znf_RING/FYVE/PHD"/>
</dbReference>
<dbReference type="HOGENOM" id="CLU_003224_0_1_1"/>
<dbReference type="PANTHER" id="PTHR13931">
    <property type="entry name" value="UBIQUITINATION FACTOR E4"/>
    <property type="match status" value="1"/>
</dbReference>
<dbReference type="InterPro" id="IPR019474">
    <property type="entry name" value="Ub_conjug_fac_E4_core"/>
</dbReference>
<feature type="region of interest" description="Disordered" evidence="12">
    <location>
        <begin position="46"/>
        <end position="128"/>
    </location>
</feature>
<keyword evidence="9" id="KW-0413">Isomerase</keyword>
<evidence type="ECO:0000256" key="1">
    <source>
        <dbReference type="ARBA" id="ARBA00000900"/>
    </source>
</evidence>
<evidence type="ECO:0000313" key="16">
    <source>
        <dbReference type="Proteomes" id="UP000000560"/>
    </source>
</evidence>
<keyword evidence="8" id="KW-0833">Ubl conjugation pathway</keyword>
<accession>C8V8J9</accession>
<dbReference type="AlphaFoldDB" id="C8V8J9"/>
<keyword evidence="11" id="KW-0175">Coiled coil</keyword>
<evidence type="ECO:0000313" key="15">
    <source>
        <dbReference type="EMBL" id="CBF77512.1"/>
    </source>
</evidence>
<keyword evidence="9" id="KW-0697">Rotamase</keyword>
<evidence type="ECO:0000256" key="8">
    <source>
        <dbReference type="ARBA" id="ARBA00022786"/>
    </source>
</evidence>
<reference evidence="16" key="2">
    <citation type="journal article" date="2009" name="Fungal Genet. Biol.">
        <title>The 2008 update of the Aspergillus nidulans genome annotation: a community effort.</title>
        <authorList>
            <person name="Wortman J.R."/>
            <person name="Gilsenan J.M."/>
            <person name="Joardar V."/>
            <person name="Deegan J."/>
            <person name="Clutterbuck J."/>
            <person name="Andersen M.R."/>
            <person name="Archer D."/>
            <person name="Bencina M."/>
            <person name="Braus G."/>
            <person name="Coutinho P."/>
            <person name="von Dohren H."/>
            <person name="Doonan J."/>
            <person name="Driessen A.J."/>
            <person name="Durek P."/>
            <person name="Espeso E."/>
            <person name="Fekete E."/>
            <person name="Flipphi M."/>
            <person name="Estrada C.G."/>
            <person name="Geysens S."/>
            <person name="Goldman G."/>
            <person name="de Groot P.W."/>
            <person name="Hansen K."/>
            <person name="Harris S.D."/>
            <person name="Heinekamp T."/>
            <person name="Helmstaedt K."/>
            <person name="Henrissat B."/>
            <person name="Hofmann G."/>
            <person name="Homan T."/>
            <person name="Horio T."/>
            <person name="Horiuchi H."/>
            <person name="James S."/>
            <person name="Jones M."/>
            <person name="Karaffa L."/>
            <person name="Karanyi Z."/>
            <person name="Kato M."/>
            <person name="Keller N."/>
            <person name="Kelly D.E."/>
            <person name="Kiel J.A."/>
            <person name="Kim J.M."/>
            <person name="van der Klei I.J."/>
            <person name="Klis F.M."/>
            <person name="Kovalchuk A."/>
            <person name="Krasevec N."/>
            <person name="Kubicek C.P."/>
            <person name="Liu B."/>
            <person name="Maccabe A."/>
            <person name="Meyer V."/>
            <person name="Mirabito P."/>
            <person name="Miskei M."/>
            <person name="Mos M."/>
            <person name="Mullins J."/>
            <person name="Nelson D.R."/>
            <person name="Nielsen J."/>
            <person name="Oakley B.R."/>
            <person name="Osmani S.A."/>
            <person name="Pakula T."/>
            <person name="Paszewski A."/>
            <person name="Paulsen I."/>
            <person name="Pilsyk S."/>
            <person name="Pocsi I."/>
            <person name="Punt P.J."/>
            <person name="Ram A.F."/>
            <person name="Ren Q."/>
            <person name="Robellet X."/>
            <person name="Robson G."/>
            <person name="Seiboth B."/>
            <person name="van Solingen P."/>
            <person name="Specht T."/>
            <person name="Sun J."/>
            <person name="Taheri-Talesh N."/>
            <person name="Takeshita N."/>
            <person name="Ussery D."/>
            <person name="vanKuyk P.A."/>
            <person name="Visser H."/>
            <person name="van de Vondervoort P.J."/>
            <person name="de Vries R.P."/>
            <person name="Walton J."/>
            <person name="Xiang X."/>
            <person name="Xiong Y."/>
            <person name="Zeng A.P."/>
            <person name="Brandt B.W."/>
            <person name="Cornell M.J."/>
            <person name="van den Hondel C.A."/>
            <person name="Visser J."/>
            <person name="Oliver S.G."/>
            <person name="Turner G."/>
        </authorList>
    </citation>
    <scope>GENOME REANNOTATION</scope>
    <source>
        <strain evidence="16">FGSC A4 / ATCC 38163 / CBS 112.46 / NRRL 194 / M139</strain>
    </source>
</reference>
<dbReference type="OrthoDB" id="20295at2759"/>
<dbReference type="InterPro" id="IPR045132">
    <property type="entry name" value="UBE4"/>
</dbReference>
<dbReference type="RefSeq" id="XP_050467724.1">
    <property type="nucleotide sequence ID" value="XM_050611731.1"/>
</dbReference>
<proteinExistence type="inferred from homology"/>
<dbReference type="SMART" id="SM00504">
    <property type="entry name" value="Ubox"/>
    <property type="match status" value="1"/>
</dbReference>
<feature type="transmembrane region" description="Helical" evidence="13">
    <location>
        <begin position="12"/>
        <end position="32"/>
    </location>
</feature>
<feature type="domain" description="U-box" evidence="14">
    <location>
        <begin position="1004"/>
        <end position="1078"/>
    </location>
</feature>
<dbReference type="GO" id="GO:0005634">
    <property type="term" value="C:nucleus"/>
    <property type="evidence" value="ECO:0000318"/>
    <property type="project" value="GO_Central"/>
</dbReference>
<keyword evidence="13" id="KW-0472">Membrane</keyword>
<sequence length="1095" mass="124632">MGDNMSEADKVSLIFMLFITCLSILELIKAILQIRSKRLAKLASANPPTSAETSSEPSSAALTPQAPEASRPQSGETVAPSTPRLEREGSEGKRIKITPTSAAPAEQRPQSGTVTPVSNTPPPPKQEDTLEAFEDRTLSAVFKLTLDESRQRDIHGQRLTFLSGLRSELEDQNLSLRISTAVLDQALLEAASSQPDGKPLDYLLPCWKRVTRLHKGFRKARNNDPKFEVICEARRLCMSYAAFALTMPEMFGLEPTGRSPLKPYLLLDPEDDKGVDLEFLSEAVKRFEEDETIKPAFIAAVEELSRELSSMGINDDYKPYVTSFSQLPQALRNLVRHSAIASAITESSIFNHTRDPASFEKETLLGPWFRLSPLQGDATMSFFSAPKSRDQGYILNAQRSIRMVQELLSSDILDIINHMVRASAEARNRILDWFAAALNINHKRRAMQVDPATVSSDGFMFNLTTCLDHLCQPFMDANFTKIDRIDIEYLHRNPRVDMRDETKINADQHASDAFYAKKSEGTSNFITEIFFLTAAAHHYGSESLTSKLDTLERDLKHMETTLVKLEAERPKWSNYPAQLRLFEIQLKRFKDKLDMGLALKYSLQGVLFDDQWQFRSMTFMRYVVVWLLRVASGKNFPKEQLVLPLPEQPPEVFKCLPEYFVDDIVSNFKFIMWCMPQIITATQGDELVMMCIAFLECSEYIKNPYLKAGLVSILYRGTWPRPGGATGVLVDLLNSMPFANEYLLHACMNFYIQAEHTGAHTQFYDKFNIRYEIFQIIKCVWPNTLYRAKLLNQAKHHLDFFVQFVNLLLNDVTYVLDESFGSFKTIYNTQLELRNEGASMDPAVRQEKEERVAQAQRSAKSYMQLTNETVAMLKLFTEALADSFTMPEIVQRLADMLDYNLDAMVGPKSSNLRVENLHEYGFRPRALLSEIVDVYLNLMGKQNFIVAVARDGRSYKPANFEKAAEILRKWNLKSPEELKRWDQLQLKVKEAKESDDQAEEDLGEIPDEFLDPLMYTLMEDPVILPASKISIDRSTLRAHLLSDPHDPFNRVPLKMEDVAPDTDLKAKIEEFKRQKIAERRAAQQGQVDQMDTSTG</sequence>
<keyword evidence="6" id="KW-0963">Cytoplasm</keyword>
<dbReference type="OMA" id="WLTEIAM"/>
<dbReference type="Gene3D" id="3.30.40.10">
    <property type="entry name" value="Zinc/RING finger domain, C3HC4 (zinc finger)"/>
    <property type="match status" value="1"/>
</dbReference>
<dbReference type="Pfam" id="PF10408">
    <property type="entry name" value="Ufd2P_core"/>
    <property type="match status" value="1"/>
</dbReference>
<comment type="pathway">
    <text evidence="4">Protein modification; protein ubiquitination.</text>
</comment>
<gene>
    <name evidence="15" type="ORF">ANIA_10556</name>
</gene>
<dbReference type="GO" id="GO:0000209">
    <property type="term" value="P:protein polyubiquitination"/>
    <property type="evidence" value="ECO:0000318"/>
    <property type="project" value="GO_Central"/>
</dbReference>
<dbReference type="EMBL" id="BN001303">
    <property type="protein sequence ID" value="CBF77512.1"/>
    <property type="molecule type" value="Genomic_DNA"/>
</dbReference>
<name>C8V8J9_EMENI</name>
<dbReference type="GO" id="GO:0000151">
    <property type="term" value="C:ubiquitin ligase complex"/>
    <property type="evidence" value="ECO:0007669"/>
    <property type="project" value="InterPro"/>
</dbReference>
<dbReference type="SUPFAM" id="SSF57850">
    <property type="entry name" value="RING/U-box"/>
    <property type="match status" value="1"/>
</dbReference>
<evidence type="ECO:0000256" key="11">
    <source>
        <dbReference type="SAM" id="Coils"/>
    </source>
</evidence>
<organism evidence="15 16">
    <name type="scientific">Emericella nidulans (strain FGSC A4 / ATCC 38163 / CBS 112.46 / NRRL 194 / M139)</name>
    <name type="common">Aspergillus nidulans</name>
    <dbReference type="NCBI Taxonomy" id="227321"/>
    <lineage>
        <taxon>Eukaryota</taxon>
        <taxon>Fungi</taxon>
        <taxon>Dikarya</taxon>
        <taxon>Ascomycota</taxon>
        <taxon>Pezizomycotina</taxon>
        <taxon>Eurotiomycetes</taxon>
        <taxon>Eurotiomycetidae</taxon>
        <taxon>Eurotiales</taxon>
        <taxon>Aspergillaceae</taxon>
        <taxon>Aspergillus</taxon>
        <taxon>Aspergillus subgen. Nidulantes</taxon>
    </lineage>
</organism>
<dbReference type="GO" id="GO:0005737">
    <property type="term" value="C:cytoplasm"/>
    <property type="evidence" value="ECO:0000318"/>
    <property type="project" value="GO_Central"/>
</dbReference>
<dbReference type="Proteomes" id="UP000000560">
    <property type="component" value="Chromosome III"/>
</dbReference>
<feature type="coiled-coil region" evidence="11">
    <location>
        <begin position="541"/>
        <end position="568"/>
    </location>
</feature>
<keyword evidence="13" id="KW-0812">Transmembrane</keyword>
<feature type="compositionally biased region" description="Basic and acidic residues" evidence="12">
    <location>
        <begin position="84"/>
        <end position="94"/>
    </location>
</feature>
<evidence type="ECO:0000256" key="10">
    <source>
        <dbReference type="ARBA" id="ARBA00023242"/>
    </source>
</evidence>
<comment type="similarity">
    <text evidence="5">Belongs to the ubiquitin conjugation factor E4 family.</text>
</comment>
<dbReference type="KEGG" id="ani:ANIA_10556"/>
<dbReference type="GO" id="GO:0006511">
    <property type="term" value="P:ubiquitin-dependent protein catabolic process"/>
    <property type="evidence" value="ECO:0007669"/>
    <property type="project" value="InterPro"/>
</dbReference>
<dbReference type="PROSITE" id="PS51698">
    <property type="entry name" value="U_BOX"/>
    <property type="match status" value="1"/>
</dbReference>
<dbReference type="PANTHER" id="PTHR13931:SF2">
    <property type="entry name" value="UBIQUITIN CONJUGATION FACTOR E4 B"/>
    <property type="match status" value="1"/>
</dbReference>
<dbReference type="Pfam" id="PF04564">
    <property type="entry name" value="U-box"/>
    <property type="match status" value="1"/>
</dbReference>
<keyword evidence="7" id="KW-0808">Transferase</keyword>
<evidence type="ECO:0000256" key="9">
    <source>
        <dbReference type="ARBA" id="ARBA00023110"/>
    </source>
</evidence>
<dbReference type="GeneID" id="2872241"/>
<dbReference type="GO" id="GO:0036503">
    <property type="term" value="P:ERAD pathway"/>
    <property type="evidence" value="ECO:0000318"/>
    <property type="project" value="GO_Central"/>
</dbReference>